<feature type="region of interest" description="Disordered" evidence="1">
    <location>
        <begin position="1"/>
        <end position="22"/>
    </location>
</feature>
<dbReference type="RefSeq" id="WP_097184808.1">
    <property type="nucleotide sequence ID" value="NZ_OCNK01000003.1"/>
</dbReference>
<protein>
    <submittedName>
        <fullName evidence="3">Uncharacterized protein</fullName>
    </submittedName>
</protein>
<keyword evidence="2" id="KW-1133">Transmembrane helix</keyword>
<keyword evidence="2" id="KW-0812">Transmembrane</keyword>
<reference evidence="4" key="1">
    <citation type="submission" date="2017-09" db="EMBL/GenBank/DDBJ databases">
        <authorList>
            <person name="Varghese N."/>
            <person name="Submissions S."/>
        </authorList>
    </citation>
    <scope>NUCLEOTIDE SEQUENCE [LARGE SCALE GENOMIC DNA]</scope>
    <source>
        <strain evidence="4">DSM 44270</strain>
    </source>
</reference>
<accession>A0A286H101</accession>
<proteinExistence type="predicted"/>
<keyword evidence="2" id="KW-0472">Membrane</keyword>
<dbReference type="AlphaFoldDB" id="A0A286H101"/>
<feature type="transmembrane region" description="Helical" evidence="2">
    <location>
        <begin position="171"/>
        <end position="190"/>
    </location>
</feature>
<keyword evidence="4" id="KW-1185">Reference proteome</keyword>
<evidence type="ECO:0000313" key="3">
    <source>
        <dbReference type="EMBL" id="SOE01470.1"/>
    </source>
</evidence>
<gene>
    <name evidence="3" type="ORF">SAMN06272739_3180</name>
</gene>
<feature type="transmembrane region" description="Helical" evidence="2">
    <location>
        <begin position="196"/>
        <end position="216"/>
    </location>
</feature>
<sequence>MSEPIAEGMSASESAAAGSTASPAVRLVGRGLPNRAVVRGARVESVPGTLLVSRDGRTLRTFTVGPQGDVVAAAHLGGPLLADIAPHSLGAVDLLDADEHRVARFDLRDWVPEADELTRSRDALERSGLVPLLEHAGLALRPVPASGLAAALDARPPSVAPWRGLPVAYTVLRTVAVVLAVGALLVSIFATPPDVLWWAASAGLLISTLAAGGLWLRAVVADRLPTNGVPELRPRPAGAASRRFRRTARLRAEPGEVVLLDGLGRERRLPRTGPFAVTSAAVVRDGTPNAQLELRTAAGVPRATLPWDHWFGGEGGREALDEWCAAAALPLERRAAPARRHRTEEEAARMIYAPPIREIVAASTWPHGLPGQAAVWQTAPFAFFLLLYSYAGSPAGVPWVLVATVLLTAGVQCARLLARRIWLDVPVRSS</sequence>
<dbReference type="OrthoDB" id="4329460at2"/>
<organism evidence="3 4">
    <name type="scientific">Blastococcus haudaquaticus</name>
    <dbReference type="NCBI Taxonomy" id="1938745"/>
    <lineage>
        <taxon>Bacteria</taxon>
        <taxon>Bacillati</taxon>
        <taxon>Actinomycetota</taxon>
        <taxon>Actinomycetes</taxon>
        <taxon>Geodermatophilales</taxon>
        <taxon>Geodermatophilaceae</taxon>
        <taxon>Blastococcus</taxon>
    </lineage>
</organism>
<evidence type="ECO:0000256" key="2">
    <source>
        <dbReference type="SAM" id="Phobius"/>
    </source>
</evidence>
<evidence type="ECO:0000256" key="1">
    <source>
        <dbReference type="SAM" id="MobiDB-lite"/>
    </source>
</evidence>
<evidence type="ECO:0000313" key="4">
    <source>
        <dbReference type="Proteomes" id="UP000219482"/>
    </source>
</evidence>
<dbReference type="Proteomes" id="UP000219482">
    <property type="component" value="Unassembled WGS sequence"/>
</dbReference>
<dbReference type="EMBL" id="OCNK01000003">
    <property type="protein sequence ID" value="SOE01470.1"/>
    <property type="molecule type" value="Genomic_DNA"/>
</dbReference>
<name>A0A286H101_9ACTN</name>